<dbReference type="SUPFAM" id="SSF52121">
    <property type="entry name" value="Lumazine synthase"/>
    <property type="match status" value="1"/>
</dbReference>
<dbReference type="GO" id="GO:0005829">
    <property type="term" value="C:cytosol"/>
    <property type="evidence" value="ECO:0007669"/>
    <property type="project" value="TreeGrafter"/>
</dbReference>
<dbReference type="InterPro" id="IPR034964">
    <property type="entry name" value="LS"/>
</dbReference>
<dbReference type="NCBIfam" id="TIGR00114">
    <property type="entry name" value="lumazine-synth"/>
    <property type="match status" value="1"/>
</dbReference>
<dbReference type="InterPro" id="IPR002180">
    <property type="entry name" value="LS/RS"/>
</dbReference>
<dbReference type="PANTHER" id="PTHR21058:SF0">
    <property type="entry name" value="6,7-DIMETHYL-8-RIBITYLLUMAZINE SYNTHASE"/>
    <property type="match status" value="1"/>
</dbReference>
<reference evidence="8" key="2">
    <citation type="journal article" date="2021" name="Sci. Rep.">
        <title>The distribution of antibiotic resistance genes in chicken gut microbiota commensals.</title>
        <authorList>
            <person name="Juricova H."/>
            <person name="Matiasovicova J."/>
            <person name="Kubasova T."/>
            <person name="Cejkova D."/>
            <person name="Rychlik I."/>
        </authorList>
    </citation>
    <scope>NUCLEOTIDE SEQUENCE</scope>
    <source>
        <strain evidence="8">An824</strain>
    </source>
</reference>
<evidence type="ECO:0000256" key="7">
    <source>
        <dbReference type="HAMAP-Rule" id="MF_00178"/>
    </source>
</evidence>
<dbReference type="CDD" id="cd09209">
    <property type="entry name" value="Lumazine_synthase-I"/>
    <property type="match status" value="1"/>
</dbReference>
<sequence length="158" mass="17053">MATSLHNLSDYDLSTVPDASNMCFGIVVAEWNPEITGALLDGAVKTLEKHGALPENIHVKTVPGSFELIYGAHQMTLNDGYDAIIILGCVIRGETPHFDYICQGVTYGIARLNAKSQIPVIYGLLTTNDLQQAKDRSGGRLGNKGDECAIDAIKMAKF</sequence>
<dbReference type="GO" id="GO:0000906">
    <property type="term" value="F:6,7-dimethyl-8-ribityllumazine synthase activity"/>
    <property type="evidence" value="ECO:0007669"/>
    <property type="project" value="UniProtKB-UniRule"/>
</dbReference>
<feature type="binding site" evidence="7">
    <location>
        <begin position="94"/>
        <end position="95"/>
    </location>
    <ligand>
        <name>(2S)-2-hydroxy-3-oxobutyl phosphate</name>
        <dbReference type="ChEBI" id="CHEBI:58830"/>
    </ligand>
</feature>
<dbReference type="EC" id="2.5.1.78" evidence="3 7"/>
<dbReference type="Gene3D" id="3.40.50.960">
    <property type="entry name" value="Lumazine/riboflavin synthase"/>
    <property type="match status" value="1"/>
</dbReference>
<comment type="pathway">
    <text evidence="1 7">Cofactor biosynthesis; riboflavin biosynthesis; riboflavin from 2-hydroxy-3-oxobutyl phosphate and 5-amino-6-(D-ribitylamino)uracil: step 1/2.</text>
</comment>
<dbReference type="PANTHER" id="PTHR21058">
    <property type="entry name" value="6,7-DIMETHYL-8-RIBITYLLUMAZINE SYNTHASE DMRL SYNTHASE LUMAZINE SYNTHASE"/>
    <property type="match status" value="1"/>
</dbReference>
<reference evidence="8" key="1">
    <citation type="submission" date="2020-08" db="EMBL/GenBank/DDBJ databases">
        <authorList>
            <person name="Cejkova D."/>
            <person name="Kubasova T."/>
            <person name="Jahodarova E."/>
            <person name="Rychlik I."/>
        </authorList>
    </citation>
    <scope>NUCLEOTIDE SEQUENCE</scope>
    <source>
        <strain evidence="8">An824</strain>
    </source>
</reference>
<name>A0A939B756_9BACT</name>
<dbReference type="Proteomes" id="UP000706891">
    <property type="component" value="Unassembled WGS sequence"/>
</dbReference>
<evidence type="ECO:0000256" key="2">
    <source>
        <dbReference type="ARBA" id="ARBA00007424"/>
    </source>
</evidence>
<evidence type="ECO:0000313" key="9">
    <source>
        <dbReference type="Proteomes" id="UP000706891"/>
    </source>
</evidence>
<dbReference type="GO" id="GO:0009231">
    <property type="term" value="P:riboflavin biosynthetic process"/>
    <property type="evidence" value="ECO:0007669"/>
    <property type="project" value="UniProtKB-UniRule"/>
</dbReference>
<feature type="binding site" evidence="7">
    <location>
        <position position="136"/>
    </location>
    <ligand>
        <name>(2S)-2-hydroxy-3-oxobutyl phosphate</name>
        <dbReference type="ChEBI" id="CHEBI:58830"/>
    </ligand>
</feature>
<comment type="caution">
    <text evidence="8">The sequence shown here is derived from an EMBL/GenBank/DDBJ whole genome shotgun (WGS) entry which is preliminary data.</text>
</comment>
<comment type="similarity">
    <text evidence="2 7">Belongs to the DMRL synthase family.</text>
</comment>
<keyword evidence="5 7" id="KW-0808">Transferase</keyword>
<keyword evidence="9" id="KW-1185">Reference proteome</keyword>
<accession>A0A939B756</accession>
<dbReference type="AlphaFoldDB" id="A0A939B756"/>
<evidence type="ECO:0000256" key="4">
    <source>
        <dbReference type="ARBA" id="ARBA00022619"/>
    </source>
</evidence>
<evidence type="ECO:0000256" key="6">
    <source>
        <dbReference type="ARBA" id="ARBA00048785"/>
    </source>
</evidence>
<dbReference type="GO" id="GO:0009349">
    <property type="term" value="C:riboflavin synthase complex"/>
    <property type="evidence" value="ECO:0007669"/>
    <property type="project" value="UniProtKB-UniRule"/>
</dbReference>
<feature type="binding site" evidence="7">
    <location>
        <position position="122"/>
    </location>
    <ligand>
        <name>5-amino-6-(D-ribitylamino)uracil</name>
        <dbReference type="ChEBI" id="CHEBI:15934"/>
    </ligand>
</feature>
<keyword evidence="4 7" id="KW-0686">Riboflavin biosynthesis</keyword>
<dbReference type="Pfam" id="PF00885">
    <property type="entry name" value="DMRL_synthase"/>
    <property type="match status" value="1"/>
</dbReference>
<dbReference type="RefSeq" id="WP_021947988.1">
    <property type="nucleotide sequence ID" value="NZ_JACJJG010000015.1"/>
</dbReference>
<dbReference type="HAMAP" id="MF_00178">
    <property type="entry name" value="Lumazine_synth"/>
    <property type="match status" value="1"/>
</dbReference>
<evidence type="ECO:0000256" key="1">
    <source>
        <dbReference type="ARBA" id="ARBA00004917"/>
    </source>
</evidence>
<dbReference type="EMBL" id="JACJJG010000015">
    <property type="protein sequence ID" value="MBM6673197.1"/>
    <property type="molecule type" value="Genomic_DNA"/>
</dbReference>
<evidence type="ECO:0000256" key="3">
    <source>
        <dbReference type="ARBA" id="ARBA00012664"/>
    </source>
</evidence>
<comment type="catalytic activity">
    <reaction evidence="6 7">
        <text>(2S)-2-hydroxy-3-oxobutyl phosphate + 5-amino-6-(D-ribitylamino)uracil = 6,7-dimethyl-8-(1-D-ribityl)lumazine + phosphate + 2 H2O + H(+)</text>
        <dbReference type="Rhea" id="RHEA:26152"/>
        <dbReference type="ChEBI" id="CHEBI:15377"/>
        <dbReference type="ChEBI" id="CHEBI:15378"/>
        <dbReference type="ChEBI" id="CHEBI:15934"/>
        <dbReference type="ChEBI" id="CHEBI:43474"/>
        <dbReference type="ChEBI" id="CHEBI:58201"/>
        <dbReference type="ChEBI" id="CHEBI:58830"/>
        <dbReference type="EC" id="2.5.1.78"/>
    </reaction>
</comment>
<evidence type="ECO:0000256" key="5">
    <source>
        <dbReference type="ARBA" id="ARBA00022679"/>
    </source>
</evidence>
<comment type="function">
    <text evidence="7">Catalyzes the formation of 6,7-dimethyl-8-ribityllumazine by condensation of 5-amino-6-(D-ribitylamino)uracil with 3,4-dihydroxy-2-butanone 4-phosphate. This is the penultimate step in the biosynthesis of riboflavin.</text>
</comment>
<feature type="active site" description="Proton donor" evidence="7">
    <location>
        <position position="97"/>
    </location>
</feature>
<feature type="binding site" evidence="7">
    <location>
        <begin position="65"/>
        <end position="67"/>
    </location>
    <ligand>
        <name>5-amino-6-(D-ribitylamino)uracil</name>
        <dbReference type="ChEBI" id="CHEBI:15934"/>
    </ligand>
</feature>
<organism evidence="8 9">
    <name type="scientific">Marseilla massiliensis</name>
    <dbReference type="NCBI Taxonomy" id="1841864"/>
    <lineage>
        <taxon>Bacteria</taxon>
        <taxon>Pseudomonadati</taxon>
        <taxon>Bacteroidota</taxon>
        <taxon>Bacteroidia</taxon>
        <taxon>Bacteroidales</taxon>
        <taxon>Prevotellaceae</taxon>
        <taxon>Marseilla</taxon>
    </lineage>
</organism>
<gene>
    <name evidence="7" type="primary">ribH</name>
    <name evidence="8" type="ORF">H6A34_04810</name>
</gene>
<feature type="binding site" evidence="7">
    <location>
        <position position="31"/>
    </location>
    <ligand>
        <name>5-amino-6-(D-ribitylamino)uracil</name>
        <dbReference type="ChEBI" id="CHEBI:15934"/>
    </ligand>
</feature>
<proteinExistence type="inferred from homology"/>
<feature type="binding site" evidence="7">
    <location>
        <begin position="89"/>
        <end position="91"/>
    </location>
    <ligand>
        <name>5-amino-6-(D-ribitylamino)uracil</name>
        <dbReference type="ChEBI" id="CHEBI:15934"/>
    </ligand>
</feature>
<dbReference type="InterPro" id="IPR036467">
    <property type="entry name" value="LS/RS_sf"/>
</dbReference>
<protein>
    <recommendedName>
        <fullName evidence="3 7">6,7-dimethyl-8-ribityllumazine synthase</fullName>
        <shortName evidence="7">DMRL synthase</shortName>
        <shortName evidence="7">LS</shortName>
        <shortName evidence="7">Lumazine synthase</shortName>
        <ecNumber evidence="3 7">2.5.1.78</ecNumber>
    </recommendedName>
</protein>
<evidence type="ECO:0000313" key="8">
    <source>
        <dbReference type="EMBL" id="MBM6673197.1"/>
    </source>
</evidence>